<organism evidence="2 3">
    <name type="scientific">Araneus ventricosus</name>
    <name type="common">Orbweaver spider</name>
    <name type="synonym">Epeira ventricosa</name>
    <dbReference type="NCBI Taxonomy" id="182803"/>
    <lineage>
        <taxon>Eukaryota</taxon>
        <taxon>Metazoa</taxon>
        <taxon>Ecdysozoa</taxon>
        <taxon>Arthropoda</taxon>
        <taxon>Chelicerata</taxon>
        <taxon>Arachnida</taxon>
        <taxon>Araneae</taxon>
        <taxon>Araneomorphae</taxon>
        <taxon>Entelegynae</taxon>
        <taxon>Araneoidea</taxon>
        <taxon>Araneidae</taxon>
        <taxon>Araneus</taxon>
    </lineage>
</organism>
<comment type="caution">
    <text evidence="2">The sequence shown here is derived from an EMBL/GenBank/DDBJ whole genome shotgun (WGS) entry which is preliminary data.</text>
</comment>
<name>A0A4Y2NMY6_ARAVE</name>
<evidence type="ECO:0000313" key="2">
    <source>
        <dbReference type="EMBL" id="GBN40143.1"/>
    </source>
</evidence>
<proteinExistence type="predicted"/>
<dbReference type="EMBL" id="BGPR01009460">
    <property type="protein sequence ID" value="GBN40143.1"/>
    <property type="molecule type" value="Genomic_DNA"/>
</dbReference>
<gene>
    <name evidence="2" type="ORF">AVEN_2451_1</name>
</gene>
<sequence length="131" mass="14730">MRKLNIIVWCLDRKVLSVICGIIRNPLQTRAYDTLKSKIIEMFSQSESAQLKLLLQDLQLGELAMVADKICEISYFQAVSEVRQEQVSVVIQALGDEISVLSSSEDNSLSNKREAHFAGAEIEVHKIQVKP</sequence>
<evidence type="ECO:0000259" key="1">
    <source>
        <dbReference type="Pfam" id="PF23055"/>
    </source>
</evidence>
<accession>A0A4Y2NMY6</accession>
<dbReference type="PANTHER" id="PTHR33327:SF3">
    <property type="entry name" value="RNA-DIRECTED DNA POLYMERASE"/>
    <property type="match status" value="1"/>
</dbReference>
<keyword evidence="3" id="KW-1185">Reference proteome</keyword>
<dbReference type="Proteomes" id="UP000499080">
    <property type="component" value="Unassembled WGS sequence"/>
</dbReference>
<dbReference type="PANTHER" id="PTHR33327">
    <property type="entry name" value="ENDONUCLEASE"/>
    <property type="match status" value="1"/>
</dbReference>
<dbReference type="AlphaFoldDB" id="A0A4Y2NMY6"/>
<reference evidence="2 3" key="1">
    <citation type="journal article" date="2019" name="Sci. Rep.">
        <title>Orb-weaving spider Araneus ventricosus genome elucidates the spidroin gene catalogue.</title>
        <authorList>
            <person name="Kono N."/>
            <person name="Nakamura H."/>
            <person name="Ohtoshi R."/>
            <person name="Moran D.A.P."/>
            <person name="Shinohara A."/>
            <person name="Yoshida Y."/>
            <person name="Fujiwara M."/>
            <person name="Mori M."/>
            <person name="Tomita M."/>
            <person name="Arakawa K."/>
        </authorList>
    </citation>
    <scope>NUCLEOTIDE SEQUENCE [LARGE SCALE GENOMIC DNA]</scope>
</reference>
<dbReference type="Pfam" id="PF23055">
    <property type="entry name" value="DUF7041"/>
    <property type="match status" value="1"/>
</dbReference>
<evidence type="ECO:0000313" key="3">
    <source>
        <dbReference type="Proteomes" id="UP000499080"/>
    </source>
</evidence>
<protein>
    <recommendedName>
        <fullName evidence="1">DUF7041 domain-containing protein</fullName>
    </recommendedName>
</protein>
<dbReference type="InterPro" id="IPR055469">
    <property type="entry name" value="DUF7041"/>
</dbReference>
<feature type="domain" description="DUF7041" evidence="1">
    <location>
        <begin position="2"/>
        <end position="55"/>
    </location>
</feature>